<evidence type="ECO:0000313" key="12">
    <source>
        <dbReference type="EMBL" id="SMX27819.1"/>
    </source>
</evidence>
<evidence type="ECO:0000256" key="3">
    <source>
        <dbReference type="ARBA" id="ARBA00022519"/>
    </source>
</evidence>
<sequence length="296" mass="33072">MQQVSPPNSPRARKRKLASHDPAPSRLKYRIERLKLTPGFRFATRVLLPCALGFGAVSLWFAAEENRNAFNQMIVDMRETVESRPEFQVKLMAVDGASAGVAEQIRAALPIDFPVSSFDLDLGKMHETVVNMHAVKTAQIRVREGNILQIQIEERVPAVLRRGDRGLELLDDTGALVGPAQTRSDHVMLPVIAGDGAHDAVPEALELYKVTGPLRSRLRGFERMGARRWDVVLDQGQRIMLPEDNAVRAFERTIAMDQAIQMLSRDLIVVDLRLPQRPTIRMGSDATEALWAAKQE</sequence>
<evidence type="ECO:0000259" key="11">
    <source>
        <dbReference type="PROSITE" id="PS51779"/>
    </source>
</evidence>
<keyword evidence="5 9" id="KW-0812">Transmembrane</keyword>
<keyword evidence="8 9" id="KW-0131">Cell cycle</keyword>
<evidence type="ECO:0000256" key="2">
    <source>
        <dbReference type="ARBA" id="ARBA00022475"/>
    </source>
</evidence>
<dbReference type="Pfam" id="PF03799">
    <property type="entry name" value="FtsQ_DivIB_C"/>
    <property type="match status" value="1"/>
</dbReference>
<dbReference type="PROSITE" id="PS51779">
    <property type="entry name" value="POTRA"/>
    <property type="match status" value="1"/>
</dbReference>
<accession>A0A238JB42</accession>
<dbReference type="GO" id="GO:0032153">
    <property type="term" value="C:cell division site"/>
    <property type="evidence" value="ECO:0007669"/>
    <property type="project" value="UniProtKB-UniRule"/>
</dbReference>
<dbReference type="PANTHER" id="PTHR35851:SF1">
    <property type="entry name" value="CELL DIVISION PROTEIN FTSQ"/>
    <property type="match status" value="1"/>
</dbReference>
<dbReference type="EMBL" id="FXXP01000001">
    <property type="protein sequence ID" value="SMX27819.1"/>
    <property type="molecule type" value="Genomic_DNA"/>
</dbReference>
<dbReference type="AlphaFoldDB" id="A0A238JB42"/>
<reference evidence="13" key="1">
    <citation type="submission" date="2017-05" db="EMBL/GenBank/DDBJ databases">
        <authorList>
            <person name="Rodrigo-Torres L."/>
            <person name="Arahal R. D."/>
            <person name="Lucena T."/>
        </authorList>
    </citation>
    <scope>NUCLEOTIDE SEQUENCE [LARGE SCALE GENOMIC DNA]</scope>
    <source>
        <strain evidence="13">CECT 8649</strain>
    </source>
</reference>
<dbReference type="InterPro" id="IPR005548">
    <property type="entry name" value="Cell_div_FtsQ/DivIB_C"/>
</dbReference>
<evidence type="ECO:0000256" key="1">
    <source>
        <dbReference type="ARBA" id="ARBA00004370"/>
    </source>
</evidence>
<keyword evidence="13" id="KW-1185">Reference proteome</keyword>
<dbReference type="GO" id="GO:0043093">
    <property type="term" value="P:FtsZ-dependent cytokinesis"/>
    <property type="evidence" value="ECO:0007669"/>
    <property type="project" value="UniProtKB-UniRule"/>
</dbReference>
<evidence type="ECO:0000256" key="4">
    <source>
        <dbReference type="ARBA" id="ARBA00022618"/>
    </source>
</evidence>
<dbReference type="PANTHER" id="PTHR35851">
    <property type="entry name" value="CELL DIVISION PROTEIN FTSQ"/>
    <property type="match status" value="1"/>
</dbReference>
<dbReference type="GO" id="GO:0090529">
    <property type="term" value="P:cell septum assembly"/>
    <property type="evidence" value="ECO:0007669"/>
    <property type="project" value="InterPro"/>
</dbReference>
<evidence type="ECO:0000256" key="5">
    <source>
        <dbReference type="ARBA" id="ARBA00022692"/>
    </source>
</evidence>
<evidence type="ECO:0000256" key="9">
    <source>
        <dbReference type="HAMAP-Rule" id="MF_00911"/>
    </source>
</evidence>
<dbReference type="GO" id="GO:0005886">
    <property type="term" value="C:plasma membrane"/>
    <property type="evidence" value="ECO:0007669"/>
    <property type="project" value="UniProtKB-SubCell"/>
</dbReference>
<evidence type="ECO:0000256" key="8">
    <source>
        <dbReference type="ARBA" id="ARBA00023306"/>
    </source>
</evidence>
<comment type="function">
    <text evidence="9">Essential cell division protein.</text>
</comment>
<dbReference type="RefSeq" id="WP_099244945.1">
    <property type="nucleotide sequence ID" value="NZ_FXXP01000001.1"/>
</dbReference>
<organism evidence="12 13">
    <name type="scientific">Pelagimonas phthalicica</name>
    <dbReference type="NCBI Taxonomy" id="1037362"/>
    <lineage>
        <taxon>Bacteria</taxon>
        <taxon>Pseudomonadati</taxon>
        <taxon>Pseudomonadota</taxon>
        <taxon>Alphaproteobacteria</taxon>
        <taxon>Rhodobacterales</taxon>
        <taxon>Roseobacteraceae</taxon>
        <taxon>Pelagimonas</taxon>
    </lineage>
</organism>
<evidence type="ECO:0000256" key="6">
    <source>
        <dbReference type="ARBA" id="ARBA00022989"/>
    </source>
</evidence>
<keyword evidence="7 9" id="KW-0472">Membrane</keyword>
<evidence type="ECO:0000313" key="13">
    <source>
        <dbReference type="Proteomes" id="UP000225972"/>
    </source>
</evidence>
<dbReference type="InterPro" id="IPR026579">
    <property type="entry name" value="FtsQ"/>
</dbReference>
<keyword evidence="6 9" id="KW-1133">Transmembrane helix</keyword>
<dbReference type="Gene3D" id="3.40.50.11690">
    <property type="entry name" value="Cell division protein FtsQ/DivIB"/>
    <property type="match status" value="1"/>
</dbReference>
<dbReference type="InterPro" id="IPR045335">
    <property type="entry name" value="FtsQ_C_sf"/>
</dbReference>
<protein>
    <recommendedName>
        <fullName evidence="9">Cell division protein FtsQ</fullName>
    </recommendedName>
</protein>
<evidence type="ECO:0000256" key="7">
    <source>
        <dbReference type="ARBA" id="ARBA00023136"/>
    </source>
</evidence>
<feature type="region of interest" description="Disordered" evidence="10">
    <location>
        <begin position="1"/>
        <end position="22"/>
    </location>
</feature>
<dbReference type="HAMAP" id="MF_00911">
    <property type="entry name" value="FtsQ_subfam"/>
    <property type="match status" value="1"/>
</dbReference>
<comment type="subcellular location">
    <subcellularLocation>
        <location evidence="9">Cell inner membrane</location>
        <topology evidence="9">Single-pass type II membrane protein</topology>
    </subcellularLocation>
    <subcellularLocation>
        <location evidence="1">Membrane</location>
    </subcellularLocation>
    <text evidence="9">Localizes to the division septum.</text>
</comment>
<keyword evidence="3 9" id="KW-0997">Cell inner membrane</keyword>
<gene>
    <name evidence="9 12" type="primary">ftsQ</name>
    <name evidence="12" type="ORF">TRP8649_01929</name>
</gene>
<proteinExistence type="inferred from homology"/>
<name>A0A238JB42_9RHOB</name>
<keyword evidence="2 9" id="KW-1003">Cell membrane</keyword>
<evidence type="ECO:0000256" key="10">
    <source>
        <dbReference type="SAM" id="MobiDB-lite"/>
    </source>
</evidence>
<dbReference type="OrthoDB" id="9783091at2"/>
<feature type="domain" description="POTRA" evidence="11">
    <location>
        <begin position="87"/>
        <end position="155"/>
    </location>
</feature>
<comment type="similarity">
    <text evidence="9">Belongs to the FtsQ/DivIB family. FtsQ subfamily.</text>
</comment>
<dbReference type="Proteomes" id="UP000225972">
    <property type="component" value="Unassembled WGS sequence"/>
</dbReference>
<keyword evidence="4 9" id="KW-0132">Cell division</keyword>
<dbReference type="InterPro" id="IPR034746">
    <property type="entry name" value="POTRA"/>
</dbReference>